<sequence>MKKKPLLVINASGRVTRSVTRRLTKHFAEGWLARHPNASLVDRDVGTHPPTAITESFIAAAFTPASARTPEMHLELAQSDAMIHELFDAEAIVMGVPMYNFGMPAQLKAFFDQIIRVGRTFNFTGDAENPYQPLIPPKPLVLITSTGTGGYGPGEPYEHLNFLEPHLTSLLHFVGLSNITPVRVDFEEHKGEAFERSLAEAQERLDVILGSSADEVEALGAVAA</sequence>
<comment type="cofactor">
    <cofactor evidence="6">
        <name>FMN</name>
        <dbReference type="ChEBI" id="CHEBI:58210"/>
    </cofactor>
    <text evidence="6">Binds 1 FMN per subunit.</text>
</comment>
<dbReference type="GO" id="GO:0016655">
    <property type="term" value="F:oxidoreductase activity, acting on NAD(P)H, quinone or similar compound as acceptor"/>
    <property type="evidence" value="ECO:0007669"/>
    <property type="project" value="InterPro"/>
</dbReference>
<keyword evidence="9" id="KW-1185">Reference proteome</keyword>
<comment type="function">
    <text evidence="6">Quinone reductase that provides resistance to thiol-specific stress caused by electrophilic quinones.</text>
</comment>
<dbReference type="EMBL" id="QNRR01000023">
    <property type="protein sequence ID" value="RBP35305.1"/>
    <property type="molecule type" value="Genomic_DNA"/>
</dbReference>
<comment type="caution">
    <text evidence="6">Lacks conserved residue(s) required for the propagation of feature annotation.</text>
</comment>
<dbReference type="GO" id="GO:0016652">
    <property type="term" value="F:oxidoreductase activity, acting on NAD(P)H as acceptor"/>
    <property type="evidence" value="ECO:0007669"/>
    <property type="project" value="UniProtKB-UniRule"/>
</dbReference>
<proteinExistence type="inferred from homology"/>
<organism evidence="8 9">
    <name type="scientific">Roseimicrobium gellanilyticum</name>
    <dbReference type="NCBI Taxonomy" id="748857"/>
    <lineage>
        <taxon>Bacteria</taxon>
        <taxon>Pseudomonadati</taxon>
        <taxon>Verrucomicrobiota</taxon>
        <taxon>Verrucomicrobiia</taxon>
        <taxon>Verrucomicrobiales</taxon>
        <taxon>Verrucomicrobiaceae</taxon>
        <taxon>Roseimicrobium</taxon>
    </lineage>
</organism>
<accession>A0A366H0D2</accession>
<dbReference type="GO" id="GO:0009055">
    <property type="term" value="F:electron transfer activity"/>
    <property type="evidence" value="ECO:0007669"/>
    <property type="project" value="UniProtKB-UniRule"/>
</dbReference>
<feature type="domain" description="Flavodoxin-like fold" evidence="7">
    <location>
        <begin position="6"/>
        <end position="205"/>
    </location>
</feature>
<dbReference type="PANTHER" id="PTHR43741">
    <property type="entry name" value="FMN-DEPENDENT NADH-AZOREDUCTASE 1"/>
    <property type="match status" value="1"/>
</dbReference>
<protein>
    <recommendedName>
        <fullName evidence="6">FMN dependent NADH:quinone oxidoreductase</fullName>
        <ecNumber evidence="6">1.6.5.-</ecNumber>
    </recommendedName>
    <alternativeName>
        <fullName evidence="6">Azo-dye reductase</fullName>
    </alternativeName>
    <alternativeName>
        <fullName evidence="6">FMN-dependent NADH-azo compound oxidoreductase</fullName>
    </alternativeName>
    <alternativeName>
        <fullName evidence="6">FMN-dependent NADH-azoreductase</fullName>
        <ecNumber evidence="6">1.7.1.17</ecNumber>
    </alternativeName>
</protein>
<keyword evidence="1 6" id="KW-0285">Flavoprotein</keyword>
<evidence type="ECO:0000259" key="7">
    <source>
        <dbReference type="Pfam" id="PF02525"/>
    </source>
</evidence>
<dbReference type="EC" id="1.6.5.-" evidence="6"/>
<name>A0A366H0D2_9BACT</name>
<reference evidence="8 9" key="1">
    <citation type="submission" date="2018-06" db="EMBL/GenBank/DDBJ databases">
        <title>Genomic Encyclopedia of Type Strains, Phase IV (KMG-IV): sequencing the most valuable type-strain genomes for metagenomic binning, comparative biology and taxonomic classification.</title>
        <authorList>
            <person name="Goeker M."/>
        </authorList>
    </citation>
    <scope>NUCLEOTIDE SEQUENCE [LARGE SCALE GENOMIC DNA]</scope>
    <source>
        <strain evidence="8 9">DSM 25532</strain>
    </source>
</reference>
<dbReference type="SUPFAM" id="SSF52218">
    <property type="entry name" value="Flavoproteins"/>
    <property type="match status" value="1"/>
</dbReference>
<evidence type="ECO:0000256" key="1">
    <source>
        <dbReference type="ARBA" id="ARBA00022630"/>
    </source>
</evidence>
<evidence type="ECO:0000256" key="3">
    <source>
        <dbReference type="ARBA" id="ARBA00023002"/>
    </source>
</evidence>
<evidence type="ECO:0000256" key="4">
    <source>
        <dbReference type="ARBA" id="ARBA00023027"/>
    </source>
</evidence>
<comment type="function">
    <text evidence="6">Also exhibits azoreductase activity. Catalyzes the reductive cleavage of the azo bond in aromatic azo compounds to the corresponding amines.</text>
</comment>
<dbReference type="Gene3D" id="3.40.50.360">
    <property type="match status" value="1"/>
</dbReference>
<dbReference type="GO" id="GO:0010181">
    <property type="term" value="F:FMN binding"/>
    <property type="evidence" value="ECO:0007669"/>
    <property type="project" value="UniProtKB-UniRule"/>
</dbReference>
<evidence type="ECO:0000256" key="2">
    <source>
        <dbReference type="ARBA" id="ARBA00022643"/>
    </source>
</evidence>
<dbReference type="HAMAP" id="MF_01216">
    <property type="entry name" value="Azoreductase_type1"/>
    <property type="match status" value="1"/>
</dbReference>
<dbReference type="Pfam" id="PF02525">
    <property type="entry name" value="Flavodoxin_2"/>
    <property type="match status" value="1"/>
</dbReference>
<evidence type="ECO:0000313" key="8">
    <source>
        <dbReference type="EMBL" id="RBP35305.1"/>
    </source>
</evidence>
<dbReference type="PANTHER" id="PTHR43741:SF2">
    <property type="entry name" value="FMN-DEPENDENT NADH:QUINONE OXIDOREDUCTASE"/>
    <property type="match status" value="1"/>
</dbReference>
<comment type="catalytic activity">
    <reaction evidence="5">
        <text>N,N-dimethyl-1,4-phenylenediamine + anthranilate + 2 NAD(+) = 2-(4-dimethylaminophenyl)diazenylbenzoate + 2 NADH + 2 H(+)</text>
        <dbReference type="Rhea" id="RHEA:55872"/>
        <dbReference type="ChEBI" id="CHEBI:15378"/>
        <dbReference type="ChEBI" id="CHEBI:15783"/>
        <dbReference type="ChEBI" id="CHEBI:16567"/>
        <dbReference type="ChEBI" id="CHEBI:57540"/>
        <dbReference type="ChEBI" id="CHEBI:57945"/>
        <dbReference type="ChEBI" id="CHEBI:71579"/>
        <dbReference type="EC" id="1.7.1.17"/>
    </reaction>
    <physiologicalReaction direction="right-to-left" evidence="5">
        <dbReference type="Rhea" id="RHEA:55874"/>
    </physiologicalReaction>
</comment>
<dbReference type="InterPro" id="IPR003680">
    <property type="entry name" value="Flavodoxin_fold"/>
</dbReference>
<dbReference type="Proteomes" id="UP000253426">
    <property type="component" value="Unassembled WGS sequence"/>
</dbReference>
<comment type="catalytic activity">
    <reaction evidence="6">
        <text>2 a quinone + NADH + H(+) = 2 a 1,4-benzosemiquinone + NAD(+)</text>
        <dbReference type="Rhea" id="RHEA:65952"/>
        <dbReference type="ChEBI" id="CHEBI:15378"/>
        <dbReference type="ChEBI" id="CHEBI:57540"/>
        <dbReference type="ChEBI" id="CHEBI:57945"/>
        <dbReference type="ChEBI" id="CHEBI:132124"/>
        <dbReference type="ChEBI" id="CHEBI:134225"/>
    </reaction>
</comment>
<evidence type="ECO:0000256" key="5">
    <source>
        <dbReference type="ARBA" id="ARBA00048542"/>
    </source>
</evidence>
<dbReference type="InterPro" id="IPR050104">
    <property type="entry name" value="FMN-dep_NADH:Q_OxRdtase_AzoR1"/>
</dbReference>
<comment type="subunit">
    <text evidence="6">Homodimer.</text>
</comment>
<dbReference type="EC" id="1.7.1.17" evidence="6"/>
<feature type="binding site" evidence="6">
    <location>
        <begin position="98"/>
        <end position="101"/>
    </location>
    <ligand>
        <name>FMN</name>
        <dbReference type="ChEBI" id="CHEBI:58210"/>
    </ligand>
</feature>
<dbReference type="AlphaFoldDB" id="A0A366H0D2"/>
<dbReference type="InterPro" id="IPR029039">
    <property type="entry name" value="Flavoprotein-like_sf"/>
</dbReference>
<comment type="similarity">
    <text evidence="6">Belongs to the azoreductase type 1 family.</text>
</comment>
<dbReference type="RefSeq" id="WP_113962385.1">
    <property type="nucleotide sequence ID" value="NZ_QNRR01000023.1"/>
</dbReference>
<dbReference type="OrthoDB" id="9787136at2"/>
<feature type="binding site" evidence="6">
    <location>
        <position position="12"/>
    </location>
    <ligand>
        <name>FMN</name>
        <dbReference type="ChEBI" id="CHEBI:58210"/>
    </ligand>
</feature>
<evidence type="ECO:0000256" key="6">
    <source>
        <dbReference type="HAMAP-Rule" id="MF_01216"/>
    </source>
</evidence>
<comment type="caution">
    <text evidence="8">The sequence shown here is derived from an EMBL/GenBank/DDBJ whole genome shotgun (WGS) entry which is preliminary data.</text>
</comment>
<keyword evidence="3 6" id="KW-0560">Oxidoreductase</keyword>
<keyword evidence="2 6" id="KW-0288">FMN</keyword>
<evidence type="ECO:0000313" key="9">
    <source>
        <dbReference type="Proteomes" id="UP000253426"/>
    </source>
</evidence>
<gene>
    <name evidence="6" type="primary">azoR</name>
    <name evidence="8" type="ORF">DES53_1231</name>
</gene>
<dbReference type="InterPro" id="IPR023048">
    <property type="entry name" value="NADH:quinone_OxRdtase_FMN_depd"/>
</dbReference>
<keyword evidence="4 6" id="KW-0520">NAD</keyword>